<gene>
    <name evidence="1" type="ORF">C8D72_1734</name>
</gene>
<accession>A0A3D9DW79</accession>
<organism evidence="1 2">
    <name type="scientific">Kushneria indalinina DSM 14324</name>
    <dbReference type="NCBI Taxonomy" id="1122140"/>
    <lineage>
        <taxon>Bacteria</taxon>
        <taxon>Pseudomonadati</taxon>
        <taxon>Pseudomonadota</taxon>
        <taxon>Gammaproteobacteria</taxon>
        <taxon>Oceanospirillales</taxon>
        <taxon>Halomonadaceae</taxon>
        <taxon>Kushneria</taxon>
    </lineage>
</organism>
<evidence type="ECO:0000313" key="1">
    <source>
        <dbReference type="EMBL" id="REC94905.1"/>
    </source>
</evidence>
<evidence type="ECO:0000313" key="2">
    <source>
        <dbReference type="Proteomes" id="UP000256334"/>
    </source>
</evidence>
<dbReference type="OrthoDB" id="6182770at2"/>
<keyword evidence="2" id="KW-1185">Reference proteome</keyword>
<reference evidence="1 2" key="1">
    <citation type="submission" date="2018-07" db="EMBL/GenBank/DDBJ databases">
        <title>Genomic Encyclopedia of Type Strains, Phase IV (KMG-IV): sequencing the most valuable type-strain genomes for metagenomic binning, comparative biology and taxonomic classification.</title>
        <authorList>
            <person name="Goeker M."/>
        </authorList>
    </citation>
    <scope>NUCLEOTIDE SEQUENCE [LARGE SCALE GENOMIC DNA]</scope>
    <source>
        <strain evidence="1 2">DSM 14324</strain>
    </source>
</reference>
<sequence>MHALDRTNPATAFILSLPRSVHRGDAINQCASHLIRAHAHDPRDASVMAVQAMAELESFNERAAIDVESTTSYVVVVKHPDGRRMALTVSDLIGFAERQNADVRGVQAARA</sequence>
<comment type="caution">
    <text evidence="1">The sequence shown here is derived from an EMBL/GenBank/DDBJ whole genome shotgun (WGS) entry which is preliminary data.</text>
</comment>
<proteinExistence type="predicted"/>
<dbReference type="RefSeq" id="WP_115853993.1">
    <property type="nucleotide sequence ID" value="NZ_QRDJ01000007.1"/>
</dbReference>
<protein>
    <submittedName>
        <fullName evidence="1">Uncharacterized protein</fullName>
    </submittedName>
</protein>
<dbReference type="EMBL" id="QRDJ01000007">
    <property type="protein sequence ID" value="REC94905.1"/>
    <property type="molecule type" value="Genomic_DNA"/>
</dbReference>
<name>A0A3D9DW79_9GAMM</name>
<dbReference type="Proteomes" id="UP000256334">
    <property type="component" value="Unassembled WGS sequence"/>
</dbReference>
<dbReference type="AlphaFoldDB" id="A0A3D9DW79"/>